<dbReference type="InterPro" id="IPR000157">
    <property type="entry name" value="TIR_dom"/>
</dbReference>
<keyword evidence="4" id="KW-1133">Transmembrane helix</keyword>
<feature type="repeat" description="WD" evidence="3">
    <location>
        <begin position="461"/>
        <end position="495"/>
    </location>
</feature>
<dbReference type="Gene3D" id="3.40.50.10140">
    <property type="entry name" value="Toll/interleukin-1 receptor homology (TIR) domain"/>
    <property type="match status" value="1"/>
</dbReference>
<dbReference type="InterPro" id="IPR020472">
    <property type="entry name" value="WD40_PAC1"/>
</dbReference>
<dbReference type="InterPro" id="IPR015943">
    <property type="entry name" value="WD40/YVTN_repeat-like_dom_sf"/>
</dbReference>
<evidence type="ECO:0000256" key="3">
    <source>
        <dbReference type="PROSITE-ProRule" id="PRU00221"/>
    </source>
</evidence>
<keyword evidence="4" id="KW-0812">Transmembrane</keyword>
<proteinExistence type="predicted"/>
<dbReference type="Pfam" id="PF13676">
    <property type="entry name" value="TIR_2"/>
    <property type="match status" value="1"/>
</dbReference>
<reference evidence="6" key="1">
    <citation type="submission" date="2014-05" db="EMBL/GenBank/DDBJ databases">
        <title>The transcriptome of the halophilic microalga Tetraselmis sp. GSL018 isolated from the Great Salt Lake, Utah.</title>
        <authorList>
            <person name="Jinkerson R.E."/>
            <person name="D'Adamo S."/>
            <person name="Posewitz M.C."/>
        </authorList>
    </citation>
    <scope>NUCLEOTIDE SEQUENCE</scope>
    <source>
        <strain evidence="6">GSL018</strain>
    </source>
</reference>
<dbReference type="PRINTS" id="PR00320">
    <property type="entry name" value="GPROTEINBRPT"/>
</dbReference>
<dbReference type="InterPro" id="IPR035897">
    <property type="entry name" value="Toll_tir_struct_dom_sf"/>
</dbReference>
<dbReference type="InterPro" id="IPR019775">
    <property type="entry name" value="WD40_repeat_CS"/>
</dbReference>
<dbReference type="SUPFAM" id="SSF50978">
    <property type="entry name" value="WD40 repeat-like"/>
    <property type="match status" value="2"/>
</dbReference>
<dbReference type="AlphaFoldDB" id="A0A061R4A4"/>
<keyword evidence="4" id="KW-0472">Membrane</keyword>
<name>A0A061R4A4_9CHLO</name>
<feature type="transmembrane region" description="Helical" evidence="4">
    <location>
        <begin position="328"/>
        <end position="351"/>
    </location>
</feature>
<feature type="domain" description="TIR" evidence="5">
    <location>
        <begin position="78"/>
        <end position="178"/>
    </location>
</feature>
<protein>
    <submittedName>
        <fullName evidence="6">Wd40 repeat-containing protein</fullName>
    </submittedName>
</protein>
<feature type="repeat" description="WD" evidence="3">
    <location>
        <begin position="574"/>
        <end position="605"/>
    </location>
</feature>
<dbReference type="EMBL" id="GBEZ01021165">
    <property type="protein sequence ID" value="JAC65564.1"/>
    <property type="molecule type" value="Transcribed_RNA"/>
</dbReference>
<organism evidence="6">
    <name type="scientific">Tetraselmis sp. GSL018</name>
    <dbReference type="NCBI Taxonomy" id="582737"/>
    <lineage>
        <taxon>Eukaryota</taxon>
        <taxon>Viridiplantae</taxon>
        <taxon>Chlorophyta</taxon>
        <taxon>core chlorophytes</taxon>
        <taxon>Chlorodendrophyceae</taxon>
        <taxon>Chlorodendrales</taxon>
        <taxon>Chlorodendraceae</taxon>
        <taxon>Tetraselmis</taxon>
    </lineage>
</organism>
<dbReference type="SMART" id="SM00320">
    <property type="entry name" value="WD40"/>
    <property type="match status" value="10"/>
</dbReference>
<dbReference type="PROSITE" id="PS00678">
    <property type="entry name" value="WD_REPEATS_1"/>
    <property type="match status" value="1"/>
</dbReference>
<evidence type="ECO:0000256" key="4">
    <source>
        <dbReference type="SAM" id="Phobius"/>
    </source>
</evidence>
<feature type="repeat" description="WD" evidence="3">
    <location>
        <begin position="959"/>
        <end position="996"/>
    </location>
</feature>
<gene>
    <name evidence="6" type="ORF">TSPGSL018_15749</name>
</gene>
<dbReference type="PANTHER" id="PTHR19879:SF9">
    <property type="entry name" value="TRANSCRIPTION INITIATION FACTOR TFIID SUBUNIT 5"/>
    <property type="match status" value="1"/>
</dbReference>
<dbReference type="GO" id="GO:0007165">
    <property type="term" value="P:signal transduction"/>
    <property type="evidence" value="ECO:0007669"/>
    <property type="project" value="InterPro"/>
</dbReference>
<evidence type="ECO:0000256" key="2">
    <source>
        <dbReference type="ARBA" id="ARBA00022737"/>
    </source>
</evidence>
<dbReference type="InterPro" id="IPR036322">
    <property type="entry name" value="WD40_repeat_dom_sf"/>
</dbReference>
<dbReference type="SUPFAM" id="SSF50969">
    <property type="entry name" value="YVTN repeat-like/Quinoprotein amine dehydrogenase"/>
    <property type="match status" value="1"/>
</dbReference>
<dbReference type="InterPro" id="IPR011044">
    <property type="entry name" value="Quino_amine_DH_bsu"/>
</dbReference>
<keyword evidence="1 3" id="KW-0853">WD repeat</keyword>
<evidence type="ECO:0000259" key="5">
    <source>
        <dbReference type="Pfam" id="PF13676"/>
    </source>
</evidence>
<feature type="repeat" description="WD" evidence="3">
    <location>
        <begin position="1055"/>
        <end position="1096"/>
    </location>
</feature>
<dbReference type="Pfam" id="PF00400">
    <property type="entry name" value="WD40"/>
    <property type="match status" value="5"/>
</dbReference>
<sequence length="1187" mass="131691">MARGISRLFSGQTVTNTDVELSVALDEPVNLQAFVESNHWRPGYEHLFVDFETRLREVNRFLARSQRGHNSEVETDLFISHSQRNEHTQQRKRRLVTELSRLREGGKRPGFTYWADFLDLSGAGPVPWRREIEEGILKSAKFVAFIDIGFLRSYNCLVELALAFLANKPVVPIILDEEAWRILTSPNSVDELWTSPELQGFEGNRFSDDIIFSRDLVQDLIRKLSNINLCAFRPSDVATWGEGIMLTKFRKDVEKDMPYLKEWTELKENALRWLGKAKATSALLAKDEVERWSLWCSQAVKYAAEPQPTPLQLEFVRASETACRQRRFLIAGMWLFILLITTAAAIASGIMASMAHEEAARANEAKQVAQEQTDITGRALSRALESERVAVEKTSLAERNMRVAAVLLLAADKEPASPRAVRSMLKACDTALLIDRQELVMPQLISAVMHLGAQRFWEYDLDGHDAAIRDVAFTADGTYLASGGEDSTVRVWELRFQPGKSLLPSVPAPTELTCAAGKWVYSVSFSHDGLLLAAGTTESSTACVWERLSTTKNSWTLKRRFQVDPSGSDSFDLVSFSPHSMALVAGLSNGKVFLWDFADADNVTERVLLEPFAEKEKWVPRAAAWLPDEKHLLMGGTKNHVRILDLDAGGQVDKFLVGEDINEFALKKLDAPDEYLLVTAVDLQAGFLWHLSRDANGTWAMDLLQRLGGDIDGHSAVWSPGGSTLALAAGGTTLFALSSDAGAEPDPPLSAELVMVPEKNSPRSLAWSERAVAVPGSAIPEMVVTIAEGTEGTLIRMRQSSVRLELEGPVRVRPDCATESLHEVRGAAISQDGTMLATSAFLGSVCVWRRSGKEWRNTDIFFNSGDSSEDVTDKRVARRVLAWAPSGEKLACVADDGTLSVMSVTPSSSQVLYTVQAFNHSVRSLAWSQDSRYLACGGLSREPFVLVLDADEPDNRSMLKGHKDRLRWLSWKGSPDTGGALLVSSSNDNTVSLWQILKGVDGALWHLHLHSIDLAGEDISAVEWSPAGDLVAALNDGTLRILTVADGTLAPALTISGHTAAIRSLAWSPDARMIVSCGRDDSVRYWELTEDHRELRRTWKVDMPCKWMQWIPAEDGGVDRLAVLRLIHDAIPTSYLDPDKPAVIELDFAPVWFQDWYHLLRMMTYGELDMRDLNVMGYSDLSNLVVE</sequence>
<evidence type="ECO:0000256" key="1">
    <source>
        <dbReference type="ARBA" id="ARBA00022574"/>
    </source>
</evidence>
<dbReference type="PROSITE" id="PS50082">
    <property type="entry name" value="WD_REPEATS_2"/>
    <property type="match status" value="4"/>
</dbReference>
<dbReference type="SUPFAM" id="SSF52200">
    <property type="entry name" value="Toll/Interleukin receptor TIR domain"/>
    <property type="match status" value="1"/>
</dbReference>
<keyword evidence="2" id="KW-0677">Repeat</keyword>
<accession>A0A061R4A4</accession>
<evidence type="ECO:0000313" key="6">
    <source>
        <dbReference type="EMBL" id="JAC65564.1"/>
    </source>
</evidence>
<dbReference type="InterPro" id="IPR001680">
    <property type="entry name" value="WD40_rpt"/>
</dbReference>
<dbReference type="PANTHER" id="PTHR19879">
    <property type="entry name" value="TRANSCRIPTION INITIATION FACTOR TFIID"/>
    <property type="match status" value="1"/>
</dbReference>
<dbReference type="Gene3D" id="2.130.10.10">
    <property type="entry name" value="YVTN repeat-like/Quinoprotein amine dehydrogenase"/>
    <property type="match status" value="3"/>
</dbReference>
<dbReference type="PROSITE" id="PS50294">
    <property type="entry name" value="WD_REPEATS_REGION"/>
    <property type="match status" value="3"/>
</dbReference>